<dbReference type="EMBL" id="BLWC01000001">
    <property type="protein sequence ID" value="GFM96827.1"/>
    <property type="molecule type" value="Genomic_DNA"/>
</dbReference>
<protein>
    <submittedName>
        <fullName evidence="1">Uncharacterized protein</fullName>
    </submittedName>
</protein>
<gene>
    <name evidence="1" type="ORF">Sfulv_16380</name>
</gene>
<evidence type="ECO:0000313" key="1">
    <source>
        <dbReference type="EMBL" id="GFM96827.1"/>
    </source>
</evidence>
<name>A0A7J0C418_9ACTN</name>
<dbReference type="Proteomes" id="UP000498980">
    <property type="component" value="Unassembled WGS sequence"/>
</dbReference>
<accession>A0A7J0C418</accession>
<sequence>MHGKFGWLDEDKHGVHFDCEPALAIEYSPHDGSLTPTATRVGPTLPVIDPGDMVTDPYGLVPVVLRVD</sequence>
<comment type="caution">
    <text evidence="1">The sequence shown here is derived from an EMBL/GenBank/DDBJ whole genome shotgun (WGS) entry which is preliminary data.</text>
</comment>
<reference evidence="1 2" key="1">
    <citation type="submission" date="2020-05" db="EMBL/GenBank/DDBJ databases">
        <title>Whole genome shotgun sequence of Streptomyces fulvorobeus NBRC 15897.</title>
        <authorList>
            <person name="Komaki H."/>
            <person name="Tamura T."/>
        </authorList>
    </citation>
    <scope>NUCLEOTIDE SEQUENCE [LARGE SCALE GENOMIC DNA]</scope>
    <source>
        <strain evidence="1 2">NBRC 15897</strain>
    </source>
</reference>
<proteinExistence type="predicted"/>
<organism evidence="1 2">
    <name type="scientific">Streptomyces fulvorobeus</name>
    <dbReference type="NCBI Taxonomy" id="284028"/>
    <lineage>
        <taxon>Bacteria</taxon>
        <taxon>Bacillati</taxon>
        <taxon>Actinomycetota</taxon>
        <taxon>Actinomycetes</taxon>
        <taxon>Kitasatosporales</taxon>
        <taxon>Streptomycetaceae</taxon>
        <taxon>Streptomyces</taxon>
    </lineage>
</organism>
<evidence type="ECO:0000313" key="2">
    <source>
        <dbReference type="Proteomes" id="UP000498980"/>
    </source>
</evidence>
<dbReference type="AlphaFoldDB" id="A0A7J0C418"/>
<keyword evidence="2" id="KW-1185">Reference proteome</keyword>